<feature type="compositionally biased region" description="Low complexity" evidence="10">
    <location>
        <begin position="83"/>
        <end position="92"/>
    </location>
</feature>
<dbReference type="Proteomes" id="UP001164020">
    <property type="component" value="Chromosome"/>
</dbReference>
<evidence type="ECO:0000256" key="7">
    <source>
        <dbReference type="ARBA" id="ARBA00024910"/>
    </source>
</evidence>
<organism evidence="11 12">
    <name type="scientific">Jiella pelagia</name>
    <dbReference type="NCBI Taxonomy" id="2986949"/>
    <lineage>
        <taxon>Bacteria</taxon>
        <taxon>Pseudomonadati</taxon>
        <taxon>Pseudomonadota</taxon>
        <taxon>Alphaproteobacteria</taxon>
        <taxon>Hyphomicrobiales</taxon>
        <taxon>Aurantimonadaceae</taxon>
        <taxon>Jiella</taxon>
    </lineage>
</organism>
<proteinExistence type="predicted"/>
<evidence type="ECO:0000313" key="12">
    <source>
        <dbReference type="Proteomes" id="UP001164020"/>
    </source>
</evidence>
<evidence type="ECO:0000256" key="4">
    <source>
        <dbReference type="ARBA" id="ARBA00022618"/>
    </source>
</evidence>
<comment type="function">
    <text evidence="7">Activator of cell division through the inhibition of FtsZ GTPase activity, therefore promoting FtsZ assembly into bundles of protofilaments necessary for the formation of the division Z ring. It is recruited early at mid-cell but it is not essential for cell division.</text>
</comment>
<dbReference type="InterPro" id="IPR042233">
    <property type="entry name" value="Cell_div_ZapA_N"/>
</dbReference>
<keyword evidence="6" id="KW-0131">Cell cycle</keyword>
<evidence type="ECO:0000256" key="8">
    <source>
        <dbReference type="ARBA" id="ARBA00026068"/>
    </source>
</evidence>
<reference evidence="11" key="1">
    <citation type="submission" date="2022-12" db="EMBL/GenBank/DDBJ databases">
        <title>Jiella pelagia sp. nov., isolated from phosphonate enriched culture of Northwest Pacific surface seawater.</title>
        <authorList>
            <person name="Shin D.Y."/>
            <person name="Hwang C.Y."/>
        </authorList>
    </citation>
    <scope>NUCLEOTIDE SEQUENCE</scope>
    <source>
        <strain evidence="11">HL-NP1</strain>
    </source>
</reference>
<evidence type="ECO:0000256" key="2">
    <source>
        <dbReference type="ARBA" id="ARBA00015195"/>
    </source>
</evidence>
<sequence>MPQIVVTIDGKTYRMACAEGEEQHLETLAADVDGKIAELRGSFGQIGDLRLTVMAAIMATDQLHEARRRLQDLEARADADMTSRAAGEASEGAARDEYARSLEETAASIERISAKLAGAQ</sequence>
<comment type="subunit">
    <text evidence="8">Homodimer. Interacts with FtsZ.</text>
</comment>
<dbReference type="Pfam" id="PF05164">
    <property type="entry name" value="ZapA"/>
    <property type="match status" value="1"/>
</dbReference>
<evidence type="ECO:0000256" key="9">
    <source>
        <dbReference type="ARBA" id="ARBA00033158"/>
    </source>
</evidence>
<evidence type="ECO:0000256" key="5">
    <source>
        <dbReference type="ARBA" id="ARBA00023210"/>
    </source>
</evidence>
<dbReference type="PANTHER" id="PTHR34981">
    <property type="entry name" value="CELL DIVISION PROTEIN ZAPA"/>
    <property type="match status" value="1"/>
</dbReference>
<evidence type="ECO:0000256" key="1">
    <source>
        <dbReference type="ARBA" id="ARBA00004496"/>
    </source>
</evidence>
<evidence type="ECO:0000256" key="3">
    <source>
        <dbReference type="ARBA" id="ARBA00022490"/>
    </source>
</evidence>
<comment type="subcellular location">
    <subcellularLocation>
        <location evidence="1">Cytoplasm</location>
    </subcellularLocation>
</comment>
<evidence type="ECO:0000256" key="10">
    <source>
        <dbReference type="SAM" id="MobiDB-lite"/>
    </source>
</evidence>
<dbReference type="Gene3D" id="3.30.160.880">
    <property type="entry name" value="Cell division protein ZapA protomer, N-terminal domain"/>
    <property type="match status" value="1"/>
</dbReference>
<keyword evidence="5" id="KW-0717">Septation</keyword>
<feature type="region of interest" description="Disordered" evidence="10">
    <location>
        <begin position="79"/>
        <end position="99"/>
    </location>
</feature>
<keyword evidence="4 11" id="KW-0132">Cell division</keyword>
<dbReference type="SUPFAM" id="SSF102829">
    <property type="entry name" value="Cell division protein ZapA-like"/>
    <property type="match status" value="1"/>
</dbReference>
<dbReference type="InterPro" id="IPR007838">
    <property type="entry name" value="Cell_div_ZapA-like"/>
</dbReference>
<name>A0ABY7C2D6_9HYPH</name>
<accession>A0ABY7C2D6</accession>
<dbReference type="EMBL" id="CP114029">
    <property type="protein sequence ID" value="WAP70188.1"/>
    <property type="molecule type" value="Genomic_DNA"/>
</dbReference>
<protein>
    <recommendedName>
        <fullName evidence="2">Cell division protein ZapA</fullName>
    </recommendedName>
    <alternativeName>
        <fullName evidence="9">Z ring-associated protein ZapA</fullName>
    </alternativeName>
</protein>
<dbReference type="GO" id="GO:0051301">
    <property type="term" value="P:cell division"/>
    <property type="evidence" value="ECO:0007669"/>
    <property type="project" value="UniProtKB-KW"/>
</dbReference>
<gene>
    <name evidence="11" type="ORF">OH818_08800</name>
</gene>
<keyword evidence="3" id="KW-0963">Cytoplasm</keyword>
<dbReference type="InterPro" id="IPR036192">
    <property type="entry name" value="Cell_div_ZapA-like_sf"/>
</dbReference>
<evidence type="ECO:0000313" key="11">
    <source>
        <dbReference type="EMBL" id="WAP70188.1"/>
    </source>
</evidence>
<dbReference type="PANTHER" id="PTHR34981:SF1">
    <property type="entry name" value="CELL DIVISION PROTEIN ZAPA"/>
    <property type="match status" value="1"/>
</dbReference>
<keyword evidence="12" id="KW-1185">Reference proteome</keyword>
<dbReference type="RefSeq" id="WP_268882645.1">
    <property type="nucleotide sequence ID" value="NZ_CP114029.1"/>
</dbReference>
<evidence type="ECO:0000256" key="6">
    <source>
        <dbReference type="ARBA" id="ARBA00023306"/>
    </source>
</evidence>